<dbReference type="EMBL" id="JACMSC010000022">
    <property type="protein sequence ID" value="KAG6468993.1"/>
    <property type="molecule type" value="Genomic_DNA"/>
</dbReference>
<organism evidence="2 3">
    <name type="scientific">Zingiber officinale</name>
    <name type="common">Ginger</name>
    <name type="synonym">Amomum zingiber</name>
    <dbReference type="NCBI Taxonomy" id="94328"/>
    <lineage>
        <taxon>Eukaryota</taxon>
        <taxon>Viridiplantae</taxon>
        <taxon>Streptophyta</taxon>
        <taxon>Embryophyta</taxon>
        <taxon>Tracheophyta</taxon>
        <taxon>Spermatophyta</taxon>
        <taxon>Magnoliopsida</taxon>
        <taxon>Liliopsida</taxon>
        <taxon>Zingiberales</taxon>
        <taxon>Zingiberaceae</taxon>
        <taxon>Zingiber</taxon>
    </lineage>
</organism>
<dbReference type="Proteomes" id="UP000734854">
    <property type="component" value="Unassembled WGS sequence"/>
</dbReference>
<comment type="caution">
    <text evidence="2">The sequence shown here is derived from an EMBL/GenBank/DDBJ whole genome shotgun (WGS) entry which is preliminary data.</text>
</comment>
<proteinExistence type="predicted"/>
<feature type="region of interest" description="Disordered" evidence="1">
    <location>
        <begin position="1"/>
        <end position="29"/>
    </location>
</feature>
<reference evidence="2 3" key="1">
    <citation type="submission" date="2020-08" db="EMBL/GenBank/DDBJ databases">
        <title>Plant Genome Project.</title>
        <authorList>
            <person name="Zhang R.-G."/>
        </authorList>
    </citation>
    <scope>NUCLEOTIDE SEQUENCE [LARGE SCALE GENOMIC DNA]</scope>
    <source>
        <tissue evidence="2">Rhizome</tissue>
    </source>
</reference>
<dbReference type="AlphaFoldDB" id="A0A8J5BWJ1"/>
<name>A0A8J5BWJ1_ZINOF</name>
<evidence type="ECO:0000313" key="2">
    <source>
        <dbReference type="EMBL" id="KAG6468993.1"/>
    </source>
</evidence>
<accession>A0A8J5BWJ1</accession>
<evidence type="ECO:0000256" key="1">
    <source>
        <dbReference type="SAM" id="MobiDB-lite"/>
    </source>
</evidence>
<gene>
    <name evidence="2" type="ORF">ZIOFF_073690</name>
</gene>
<sequence length="79" mass="8830">MAGAAQARTPSVTNYDVHSPTWGDGKPTPLRSAMEAVDLGHEPLEIRMAFWVSFVTLRPLNRLCKRVTRRYVAETSVSE</sequence>
<evidence type="ECO:0000313" key="3">
    <source>
        <dbReference type="Proteomes" id="UP000734854"/>
    </source>
</evidence>
<keyword evidence="3" id="KW-1185">Reference proteome</keyword>
<protein>
    <submittedName>
        <fullName evidence="2">Uncharacterized protein</fullName>
    </submittedName>
</protein>